<accession>A0A835HR10</accession>
<name>A0A835HR10_9MAGN</name>
<evidence type="ECO:0000313" key="2">
    <source>
        <dbReference type="Proteomes" id="UP000631114"/>
    </source>
</evidence>
<gene>
    <name evidence="1" type="ORF">IFM89_034640</name>
</gene>
<reference evidence="1 2" key="1">
    <citation type="submission" date="2020-10" db="EMBL/GenBank/DDBJ databases">
        <title>The Coptis chinensis genome and diversification of protoberbering-type alkaloids.</title>
        <authorList>
            <person name="Wang B."/>
            <person name="Shu S."/>
            <person name="Song C."/>
            <person name="Liu Y."/>
        </authorList>
    </citation>
    <scope>NUCLEOTIDE SEQUENCE [LARGE SCALE GENOMIC DNA]</scope>
    <source>
        <strain evidence="1">HL-2020</strain>
        <tissue evidence="1">Leaf</tissue>
    </source>
</reference>
<dbReference type="Proteomes" id="UP000631114">
    <property type="component" value="Unassembled WGS sequence"/>
</dbReference>
<protein>
    <submittedName>
        <fullName evidence="1">Uncharacterized protein</fullName>
    </submittedName>
</protein>
<keyword evidence="2" id="KW-1185">Reference proteome</keyword>
<dbReference type="EMBL" id="JADFTS010000006">
    <property type="protein sequence ID" value="KAF9603291.1"/>
    <property type="molecule type" value="Genomic_DNA"/>
</dbReference>
<comment type="caution">
    <text evidence="1">The sequence shown here is derived from an EMBL/GenBank/DDBJ whole genome shotgun (WGS) entry which is preliminary data.</text>
</comment>
<dbReference type="OrthoDB" id="1927254at2759"/>
<sequence length="203" mass="22495">MEFQLGEFPFSRLNSSFTGGVYNQFSSAVAPNSPTTFNTTYPSANSSSIMGMNYLSSSNVKQGEIESFNNVGIQGMSSMNFNTSLASSIESLSCMNQDLHWRLQQQRFAEMLSEENHHRESSVSLIPDATLENQVQRPEPIFFQNLEISKPVASAVGNTGECFFDNSSYTPTSTTTFKNGDENTSNWSGFQAWNDVHQYGALP</sequence>
<dbReference type="AlphaFoldDB" id="A0A835HR10"/>
<evidence type="ECO:0000313" key="1">
    <source>
        <dbReference type="EMBL" id="KAF9603291.1"/>
    </source>
</evidence>
<organism evidence="1 2">
    <name type="scientific">Coptis chinensis</name>
    <dbReference type="NCBI Taxonomy" id="261450"/>
    <lineage>
        <taxon>Eukaryota</taxon>
        <taxon>Viridiplantae</taxon>
        <taxon>Streptophyta</taxon>
        <taxon>Embryophyta</taxon>
        <taxon>Tracheophyta</taxon>
        <taxon>Spermatophyta</taxon>
        <taxon>Magnoliopsida</taxon>
        <taxon>Ranunculales</taxon>
        <taxon>Ranunculaceae</taxon>
        <taxon>Coptidoideae</taxon>
        <taxon>Coptis</taxon>
    </lineage>
</organism>
<proteinExistence type="predicted"/>